<evidence type="ECO:0000313" key="1">
    <source>
        <dbReference type="EMBL" id="WEK46146.1"/>
    </source>
</evidence>
<dbReference type="Proteomes" id="UP001218362">
    <property type="component" value="Chromosome"/>
</dbReference>
<dbReference type="SUPFAM" id="SSF142906">
    <property type="entry name" value="YjbR-like"/>
    <property type="match status" value="1"/>
</dbReference>
<proteinExistence type="predicted"/>
<evidence type="ECO:0000313" key="2">
    <source>
        <dbReference type="Proteomes" id="UP001218362"/>
    </source>
</evidence>
<dbReference type="AlphaFoldDB" id="A0AAJ5X7V2"/>
<reference evidence="1" key="1">
    <citation type="submission" date="2023-03" db="EMBL/GenBank/DDBJ databases">
        <title>Andean soil-derived lignocellulolytic bacterial consortium as a source of novel taxa and putative plastic-active enzymes.</title>
        <authorList>
            <person name="Diaz-Garcia L."/>
            <person name="Chuvochina M."/>
            <person name="Feuerriegel G."/>
            <person name="Bunk B."/>
            <person name="Sproer C."/>
            <person name="Streit W.R."/>
            <person name="Rodriguez L.M."/>
            <person name="Overmann J."/>
            <person name="Jimenez D.J."/>
        </authorList>
    </citation>
    <scope>NUCLEOTIDE SEQUENCE</scope>
    <source>
        <strain evidence="1">MAG 26</strain>
    </source>
</reference>
<name>A0AAJ5X7V2_9SPHN</name>
<accession>A0AAJ5X7V2</accession>
<dbReference type="KEGG" id="acob:P0Y56_14160"/>
<organism evidence="1 2">
    <name type="scientific">Candidatus Andeanibacterium colombiense</name>
    <dbReference type="NCBI Taxonomy" id="3121345"/>
    <lineage>
        <taxon>Bacteria</taxon>
        <taxon>Pseudomonadati</taxon>
        <taxon>Pseudomonadota</taxon>
        <taxon>Alphaproteobacteria</taxon>
        <taxon>Sphingomonadales</taxon>
        <taxon>Sphingomonadaceae</taxon>
        <taxon>Candidatus Andeanibacterium</taxon>
    </lineage>
</organism>
<protein>
    <submittedName>
        <fullName evidence="1">Uncharacterized protein</fullName>
    </submittedName>
</protein>
<gene>
    <name evidence="1" type="ORF">P0Y56_14160</name>
</gene>
<dbReference type="EMBL" id="CP119316">
    <property type="protein sequence ID" value="WEK46146.1"/>
    <property type="molecule type" value="Genomic_DNA"/>
</dbReference>
<sequence length="118" mass="13303">MSEALDSWDKAEAFALSLPGTVRSTIYDMPMVMIAKNRRGFLVTGHEAQTSFAVPLDEGYAEMLMETDPDSFWQSPHYAGSSAVLVRYSSADPERVREVIEYAFRLASTRKNRPPRPK</sequence>
<dbReference type="InterPro" id="IPR038056">
    <property type="entry name" value="YjbR-like_sf"/>
</dbReference>